<sequence>MAKQFSAHEKKLLSIFKPNEIFYYNGEKYIIEFAGKPMPPKGESKTDVFVGVRKLSTNKPLSIKISYKKNNAEFLENKIKAERAKQLLGCDWENILKNSIKNIKNDLLNSKLIYIKGKYPTKPGSITLGWKFEILTVANRKLSGKLIVPKEKTAEIIKDVYSGIHLPDDKKHCFVGKNQIENSGIANTILWGDIKNSFSVQDIIDKLIPIEKFIIDHPNIYFACTGCNYRILEDKCDGKRSLLIYVNWTINKGKLCSEIVFDNPLKYVATDIMDNLKNCLNKLNINSIDDFNSNKILNTTIINQ</sequence>
<comment type="caution">
    <text evidence="1">The sequence shown here is derived from an EMBL/GenBank/DDBJ whole genome shotgun (WGS) entry which is preliminary data.</text>
</comment>
<name>A0A1E8EY82_9CLOT</name>
<dbReference type="STRING" id="1121290.CLAOCE_14480"/>
<reference evidence="1 2" key="1">
    <citation type="submission" date="2016-06" db="EMBL/GenBank/DDBJ databases">
        <title>Genome sequence of Clostridium acetireducens DSM 10703.</title>
        <authorList>
            <person name="Poehlein A."/>
            <person name="Fluechter S."/>
            <person name="Duerre P."/>
            <person name="Daniel R."/>
        </authorList>
    </citation>
    <scope>NUCLEOTIDE SEQUENCE [LARGE SCALE GENOMIC DNA]</scope>
    <source>
        <strain evidence="1 2">DSM 10703</strain>
    </source>
</reference>
<dbReference type="EMBL" id="LZFO01000019">
    <property type="protein sequence ID" value="OFI05903.1"/>
    <property type="molecule type" value="Genomic_DNA"/>
</dbReference>
<evidence type="ECO:0000313" key="1">
    <source>
        <dbReference type="EMBL" id="OFI05903.1"/>
    </source>
</evidence>
<protein>
    <submittedName>
        <fullName evidence="1">Uncharacterized protein</fullName>
    </submittedName>
</protein>
<accession>A0A1E8EY82</accession>
<dbReference type="RefSeq" id="WP_070110432.1">
    <property type="nucleotide sequence ID" value="NZ_LZFO01000019.1"/>
</dbReference>
<dbReference type="Proteomes" id="UP000175744">
    <property type="component" value="Unassembled WGS sequence"/>
</dbReference>
<organism evidence="1 2">
    <name type="scientific">Clostridium acetireducens DSM 10703</name>
    <dbReference type="NCBI Taxonomy" id="1121290"/>
    <lineage>
        <taxon>Bacteria</taxon>
        <taxon>Bacillati</taxon>
        <taxon>Bacillota</taxon>
        <taxon>Clostridia</taxon>
        <taxon>Eubacteriales</taxon>
        <taxon>Clostridiaceae</taxon>
        <taxon>Clostridium</taxon>
    </lineage>
</organism>
<dbReference type="REBASE" id="170989">
    <property type="entry name" value="Cac10703ORF14470P"/>
</dbReference>
<dbReference type="AlphaFoldDB" id="A0A1E8EY82"/>
<gene>
    <name evidence="1" type="ORF">CLOACE_14480</name>
</gene>
<proteinExistence type="predicted"/>
<keyword evidence="2" id="KW-1185">Reference proteome</keyword>
<evidence type="ECO:0000313" key="2">
    <source>
        <dbReference type="Proteomes" id="UP000175744"/>
    </source>
</evidence>
<dbReference type="OrthoDB" id="1492303at2"/>